<feature type="signal peptide" evidence="1">
    <location>
        <begin position="1"/>
        <end position="23"/>
    </location>
</feature>
<evidence type="ECO:0000256" key="1">
    <source>
        <dbReference type="SAM" id="SignalP"/>
    </source>
</evidence>
<feature type="chain" id="PRO_5021812670" description="DUF3617 family protein" evidence="1">
    <location>
        <begin position="24"/>
        <end position="129"/>
    </location>
</feature>
<keyword evidence="3" id="KW-1185">Reference proteome</keyword>
<accession>A0A516GW83</accession>
<reference evidence="2 3" key="1">
    <citation type="submission" date="2019-07" db="EMBL/GenBank/DDBJ databases">
        <title>Genome sequencing for Ferrovibrio sp. K5.</title>
        <authorList>
            <person name="Park S.-J."/>
        </authorList>
    </citation>
    <scope>NUCLEOTIDE SEQUENCE [LARGE SCALE GENOMIC DNA]</scope>
    <source>
        <strain evidence="2 3">K5</strain>
    </source>
</reference>
<evidence type="ECO:0000313" key="3">
    <source>
        <dbReference type="Proteomes" id="UP000317496"/>
    </source>
</evidence>
<organism evidence="2 3">
    <name type="scientific">Ferrovibrio terrae</name>
    <dbReference type="NCBI Taxonomy" id="2594003"/>
    <lineage>
        <taxon>Bacteria</taxon>
        <taxon>Pseudomonadati</taxon>
        <taxon>Pseudomonadota</taxon>
        <taxon>Alphaproteobacteria</taxon>
        <taxon>Rhodospirillales</taxon>
        <taxon>Rhodospirillaceae</taxon>
        <taxon>Ferrovibrio</taxon>
    </lineage>
</organism>
<protein>
    <recommendedName>
        <fullName evidence="4">DUF3617 family protein</fullName>
    </recommendedName>
</protein>
<name>A0A516GW83_9PROT</name>
<dbReference type="AlphaFoldDB" id="A0A516GW83"/>
<proteinExistence type="predicted"/>
<keyword evidence="1" id="KW-0732">Signal</keyword>
<sequence length="129" mass="14207">MRSGQSGILAGLAALLLCGAAAAQPQRPVTDDAQACVTIANLTEYNWPIGIRREGRVNSTVIAKPREVNRYCAPDRLGADEYIRVQLKSSWFPLGECELKNRGTMEIYREKSTETDSGEVTRVKCYGGR</sequence>
<evidence type="ECO:0000313" key="2">
    <source>
        <dbReference type="EMBL" id="QDO95766.1"/>
    </source>
</evidence>
<dbReference type="Proteomes" id="UP000317496">
    <property type="component" value="Chromosome"/>
</dbReference>
<gene>
    <name evidence="2" type="ORF">FNB15_00020</name>
</gene>
<dbReference type="KEGG" id="fer:FNB15_00020"/>
<dbReference type="RefSeq" id="WP_144066747.1">
    <property type="nucleotide sequence ID" value="NZ_CP041636.1"/>
</dbReference>
<evidence type="ECO:0008006" key="4">
    <source>
        <dbReference type="Google" id="ProtNLM"/>
    </source>
</evidence>
<dbReference type="EMBL" id="CP041636">
    <property type="protein sequence ID" value="QDO95766.1"/>
    <property type="molecule type" value="Genomic_DNA"/>
</dbReference>